<organism evidence="1 2">
    <name type="scientific">Mucilaginibacter galii</name>
    <dbReference type="NCBI Taxonomy" id="2005073"/>
    <lineage>
        <taxon>Bacteria</taxon>
        <taxon>Pseudomonadati</taxon>
        <taxon>Bacteroidota</taxon>
        <taxon>Sphingobacteriia</taxon>
        <taxon>Sphingobacteriales</taxon>
        <taxon>Sphingobacteriaceae</taxon>
        <taxon>Mucilaginibacter</taxon>
    </lineage>
</organism>
<reference evidence="1" key="2">
    <citation type="submission" date="2020-09" db="EMBL/GenBank/DDBJ databases">
        <authorList>
            <person name="Sun Q."/>
            <person name="Sedlacek I."/>
        </authorList>
    </citation>
    <scope>NUCLEOTIDE SEQUENCE</scope>
    <source>
        <strain evidence="1">CCM 8711</strain>
    </source>
</reference>
<dbReference type="AlphaFoldDB" id="A0A917J5F4"/>
<comment type="caution">
    <text evidence="1">The sequence shown here is derived from an EMBL/GenBank/DDBJ whole genome shotgun (WGS) entry which is preliminary data.</text>
</comment>
<evidence type="ECO:0000313" key="2">
    <source>
        <dbReference type="Proteomes" id="UP000662074"/>
    </source>
</evidence>
<dbReference type="EMBL" id="BMDO01000001">
    <property type="protein sequence ID" value="GGI48856.1"/>
    <property type="molecule type" value="Genomic_DNA"/>
</dbReference>
<dbReference type="Proteomes" id="UP000662074">
    <property type="component" value="Unassembled WGS sequence"/>
</dbReference>
<accession>A0A917J5F4</accession>
<evidence type="ECO:0000313" key="1">
    <source>
        <dbReference type="EMBL" id="GGI48856.1"/>
    </source>
</evidence>
<gene>
    <name evidence="1" type="ORF">GCM10011425_00680</name>
</gene>
<name>A0A917J5F4_9SPHI</name>
<reference evidence="1" key="1">
    <citation type="journal article" date="2014" name="Int. J. Syst. Evol. Microbiol.">
        <title>Complete genome sequence of Corynebacterium casei LMG S-19264T (=DSM 44701T), isolated from a smear-ripened cheese.</title>
        <authorList>
            <consortium name="US DOE Joint Genome Institute (JGI-PGF)"/>
            <person name="Walter F."/>
            <person name="Albersmeier A."/>
            <person name="Kalinowski J."/>
            <person name="Ruckert C."/>
        </authorList>
    </citation>
    <scope>NUCLEOTIDE SEQUENCE</scope>
    <source>
        <strain evidence="1">CCM 8711</strain>
    </source>
</reference>
<keyword evidence="2" id="KW-1185">Reference proteome</keyword>
<proteinExistence type="predicted"/>
<sequence length="124" mass="14135">MAVVKDYELAEQYLVDIFKDVPSRLHEFTGSESSPWLCLQVLAKSKLKGYASALRASKAKTNFDSMERLKFDSYVDAMTTEQQIVFCGVYYYQKSTALLAQELNKADDEVKKILKEAFLMIKNG</sequence>
<protein>
    <submittedName>
        <fullName evidence="1">Uncharacterized protein</fullName>
    </submittedName>
</protein>